<reference evidence="2" key="1">
    <citation type="journal article" date="2011" name="MBio">
        <title>Novel metabolic attributes of the genus Cyanothece, comprising a group of unicellular nitrogen-fixing Cyanobacteria.</title>
        <authorList>
            <person name="Bandyopadhyay A."/>
            <person name="Elvitigala T."/>
            <person name="Welsh E."/>
            <person name="Stockel J."/>
            <person name="Liberton M."/>
            <person name="Min H."/>
            <person name="Sherman L.A."/>
            <person name="Pakrasi H.B."/>
        </authorList>
    </citation>
    <scope>NUCLEOTIDE SEQUENCE [LARGE SCALE GENOMIC DNA]</scope>
    <source>
        <strain evidence="2">PCC 8801</strain>
    </source>
</reference>
<dbReference type="eggNOG" id="ENOG5032U4I">
    <property type="taxonomic scope" value="Bacteria"/>
</dbReference>
<evidence type="ECO:0000313" key="1">
    <source>
        <dbReference type="EMBL" id="ACK64558.1"/>
    </source>
</evidence>
<keyword evidence="2" id="KW-1185">Reference proteome</keyword>
<accession>B7JUH8</accession>
<proteinExistence type="predicted"/>
<dbReference type="KEGG" id="cyp:PCC8801_0462"/>
<organism evidence="1 2">
    <name type="scientific">Rippkaea orientalis (strain PCC 8801 / RF-1)</name>
    <name type="common">Cyanothece sp. (strain PCC 8801)</name>
    <dbReference type="NCBI Taxonomy" id="41431"/>
    <lineage>
        <taxon>Bacteria</taxon>
        <taxon>Bacillati</taxon>
        <taxon>Cyanobacteriota</taxon>
        <taxon>Cyanophyceae</taxon>
        <taxon>Oscillatoriophycideae</taxon>
        <taxon>Chroococcales</taxon>
        <taxon>Aphanothecaceae</taxon>
        <taxon>Rippkaea</taxon>
        <taxon>Rippkaea orientalis</taxon>
    </lineage>
</organism>
<dbReference type="RefSeq" id="WP_012593835.1">
    <property type="nucleotide sequence ID" value="NC_011726.1"/>
</dbReference>
<gene>
    <name evidence="1" type="ordered locus">PCC8801_0462</name>
</gene>
<dbReference type="AlphaFoldDB" id="B7JUH8"/>
<dbReference type="Proteomes" id="UP000008204">
    <property type="component" value="Chromosome"/>
</dbReference>
<sequence length="137" mass="15753">MTTKLNLSELDYWQKQWPKDEITETVFTLIMDEDGDLETAFNQLFQQKNGIIPNMANQSLWEVTLNVLRQEICGENNSLKSQIKEVRNNPGKTSIITGIIIYIVEKCQLPLDTALATMIVLYLLKVGIDIFCQYTSY</sequence>
<dbReference type="OrthoDB" id="463677at2"/>
<evidence type="ECO:0000313" key="2">
    <source>
        <dbReference type="Proteomes" id="UP000008204"/>
    </source>
</evidence>
<dbReference type="EMBL" id="CP001287">
    <property type="protein sequence ID" value="ACK64558.1"/>
    <property type="molecule type" value="Genomic_DNA"/>
</dbReference>
<name>B7JUH8_RIPO1</name>
<dbReference type="HOGENOM" id="CLU_149202_0_0_3"/>
<protein>
    <submittedName>
        <fullName evidence="1">Uncharacterized protein</fullName>
    </submittedName>
</protein>